<organism evidence="2 3">
    <name type="scientific">Triticum turgidum subsp. durum</name>
    <name type="common">Durum wheat</name>
    <name type="synonym">Triticum durum</name>
    <dbReference type="NCBI Taxonomy" id="4567"/>
    <lineage>
        <taxon>Eukaryota</taxon>
        <taxon>Viridiplantae</taxon>
        <taxon>Streptophyta</taxon>
        <taxon>Embryophyta</taxon>
        <taxon>Tracheophyta</taxon>
        <taxon>Spermatophyta</taxon>
        <taxon>Magnoliopsida</taxon>
        <taxon>Liliopsida</taxon>
        <taxon>Poales</taxon>
        <taxon>Poaceae</taxon>
        <taxon>BOP clade</taxon>
        <taxon>Pooideae</taxon>
        <taxon>Triticodae</taxon>
        <taxon>Triticeae</taxon>
        <taxon>Triticinae</taxon>
        <taxon>Triticum</taxon>
    </lineage>
</organism>
<name>A0A9R0YMH9_TRITD</name>
<keyword evidence="1" id="KW-0812">Transmembrane</keyword>
<evidence type="ECO:0000313" key="2">
    <source>
        <dbReference type="EMBL" id="VAI58245.1"/>
    </source>
</evidence>
<gene>
    <name evidence="2" type="ORF">TRITD_6Bv1G128030</name>
</gene>
<dbReference type="Proteomes" id="UP000324705">
    <property type="component" value="Chromosome 6B"/>
</dbReference>
<keyword evidence="1" id="KW-0472">Membrane</keyword>
<dbReference type="EMBL" id="LT934122">
    <property type="protein sequence ID" value="VAI58245.1"/>
    <property type="molecule type" value="Genomic_DNA"/>
</dbReference>
<feature type="transmembrane region" description="Helical" evidence="1">
    <location>
        <begin position="164"/>
        <end position="187"/>
    </location>
</feature>
<evidence type="ECO:0008006" key="4">
    <source>
        <dbReference type="Google" id="ProtNLM"/>
    </source>
</evidence>
<evidence type="ECO:0000256" key="1">
    <source>
        <dbReference type="SAM" id="Phobius"/>
    </source>
</evidence>
<dbReference type="Gramene" id="TRITD6Bv1G128030.1">
    <property type="protein sequence ID" value="TRITD6Bv1G128030.1"/>
    <property type="gene ID" value="TRITD6Bv1G128030"/>
</dbReference>
<keyword evidence="3" id="KW-1185">Reference proteome</keyword>
<protein>
    <recommendedName>
        <fullName evidence="4">Transmembrane protein</fullName>
    </recommendedName>
</protein>
<accession>A0A9R0YMH9</accession>
<evidence type="ECO:0000313" key="3">
    <source>
        <dbReference type="Proteomes" id="UP000324705"/>
    </source>
</evidence>
<dbReference type="AlphaFoldDB" id="A0A9R0YMH9"/>
<feature type="transmembrane region" description="Helical" evidence="1">
    <location>
        <begin position="128"/>
        <end position="152"/>
    </location>
</feature>
<reference evidence="2 3" key="1">
    <citation type="submission" date="2017-09" db="EMBL/GenBank/DDBJ databases">
        <authorList>
            <consortium name="International Durum Wheat Genome Sequencing Consortium (IDWGSC)"/>
            <person name="Milanesi L."/>
        </authorList>
    </citation>
    <scope>NUCLEOTIDE SEQUENCE [LARGE SCALE GENOMIC DNA]</scope>
    <source>
        <strain evidence="3">cv. Svevo</strain>
    </source>
</reference>
<keyword evidence="1" id="KW-1133">Transmembrane helix</keyword>
<proteinExistence type="predicted"/>
<sequence>MEDSHPQPAPVLTAECVLRAEPNEMLSRNTPKFKVERKEEGHGDTLVDIYCTVKPGLLLSTVSTFNLPAFLALSLRMHNSFFWSSSSPRRPAGGHTLFVPAGCCSVIGLSSADSSSCMSNFLNFNSDWSSFCLCVLAVTFCCSAAVAIRVVVMCFSIELSLSHAVLPVFVSDQCCFTSIGYSVYVVLAVPLSMFLRDVAISADRCDLSGVSRRFFHSFLCFPLSFRRL</sequence>